<evidence type="ECO:0000256" key="6">
    <source>
        <dbReference type="ARBA" id="ARBA00022842"/>
    </source>
</evidence>
<dbReference type="Gene3D" id="3.40.50.1010">
    <property type="entry name" value="5'-nuclease"/>
    <property type="match status" value="1"/>
</dbReference>
<protein>
    <submittedName>
        <fullName evidence="9">Type II toxin-antitoxin system VapC family toxin</fullName>
    </submittedName>
</protein>
<keyword evidence="6" id="KW-0460">Magnesium</keyword>
<evidence type="ECO:0000256" key="2">
    <source>
        <dbReference type="ARBA" id="ARBA00022649"/>
    </source>
</evidence>
<proteinExistence type="inferred from homology"/>
<feature type="domain" description="PIN" evidence="8">
    <location>
        <begin position="1"/>
        <end position="115"/>
    </location>
</feature>
<reference evidence="9" key="1">
    <citation type="submission" date="2020-08" db="EMBL/GenBank/DDBJ databases">
        <title>Ramlibacter sp. GTP1 16S ribosomal RNA gene genome sequencing and assembly.</title>
        <authorList>
            <person name="Kang M."/>
        </authorList>
    </citation>
    <scope>NUCLEOTIDE SEQUENCE</scope>
    <source>
        <strain evidence="9">GTP1</strain>
    </source>
</reference>
<dbReference type="InterPro" id="IPR050556">
    <property type="entry name" value="Type_II_TA_system_RNase"/>
</dbReference>
<dbReference type="SUPFAM" id="SSF88723">
    <property type="entry name" value="PIN domain-like"/>
    <property type="match status" value="1"/>
</dbReference>
<evidence type="ECO:0000256" key="7">
    <source>
        <dbReference type="ARBA" id="ARBA00038093"/>
    </source>
</evidence>
<keyword evidence="4" id="KW-0479">Metal-binding</keyword>
<dbReference type="PANTHER" id="PTHR33653">
    <property type="entry name" value="RIBONUCLEASE VAPC2"/>
    <property type="match status" value="1"/>
</dbReference>
<accession>A0A923S3W3</accession>
<organism evidence="9 10">
    <name type="scientific">Ramlibacter albus</name>
    <dbReference type="NCBI Taxonomy" id="2079448"/>
    <lineage>
        <taxon>Bacteria</taxon>
        <taxon>Pseudomonadati</taxon>
        <taxon>Pseudomonadota</taxon>
        <taxon>Betaproteobacteria</taxon>
        <taxon>Burkholderiales</taxon>
        <taxon>Comamonadaceae</taxon>
        <taxon>Ramlibacter</taxon>
    </lineage>
</organism>
<dbReference type="Proteomes" id="UP000596827">
    <property type="component" value="Unassembled WGS sequence"/>
</dbReference>
<dbReference type="GO" id="GO:0046872">
    <property type="term" value="F:metal ion binding"/>
    <property type="evidence" value="ECO:0007669"/>
    <property type="project" value="UniProtKB-KW"/>
</dbReference>
<comment type="similarity">
    <text evidence="7">Belongs to the PINc/VapC protein family.</text>
</comment>
<evidence type="ECO:0000256" key="3">
    <source>
        <dbReference type="ARBA" id="ARBA00022722"/>
    </source>
</evidence>
<keyword evidence="2" id="KW-1277">Toxin-antitoxin system</keyword>
<dbReference type="GO" id="GO:0016787">
    <property type="term" value="F:hydrolase activity"/>
    <property type="evidence" value="ECO:0007669"/>
    <property type="project" value="UniProtKB-KW"/>
</dbReference>
<dbReference type="Pfam" id="PF01850">
    <property type="entry name" value="PIN"/>
    <property type="match status" value="1"/>
</dbReference>
<dbReference type="InterPro" id="IPR029060">
    <property type="entry name" value="PIN-like_dom_sf"/>
</dbReference>
<evidence type="ECO:0000256" key="1">
    <source>
        <dbReference type="ARBA" id="ARBA00001946"/>
    </source>
</evidence>
<keyword evidence="5" id="KW-0378">Hydrolase</keyword>
<dbReference type="PANTHER" id="PTHR33653:SF1">
    <property type="entry name" value="RIBONUCLEASE VAPC2"/>
    <property type="match status" value="1"/>
</dbReference>
<evidence type="ECO:0000256" key="4">
    <source>
        <dbReference type="ARBA" id="ARBA00022723"/>
    </source>
</evidence>
<dbReference type="InterPro" id="IPR002716">
    <property type="entry name" value="PIN_dom"/>
</dbReference>
<gene>
    <name evidence="9" type="ORF">H8R02_21135</name>
</gene>
<evidence type="ECO:0000259" key="8">
    <source>
        <dbReference type="Pfam" id="PF01850"/>
    </source>
</evidence>
<dbReference type="EMBL" id="JACORU010000008">
    <property type="protein sequence ID" value="MBC5766984.1"/>
    <property type="molecule type" value="Genomic_DNA"/>
</dbReference>
<keyword evidence="10" id="KW-1185">Reference proteome</keyword>
<keyword evidence="3" id="KW-0540">Nuclease</keyword>
<evidence type="ECO:0000256" key="5">
    <source>
        <dbReference type="ARBA" id="ARBA00022801"/>
    </source>
</evidence>
<sequence>MVDTNIWVDCVDDGSAWQDWAVEQLQQCSERSPLHINIVIYAELLVPRPDVRALDALLDVYDTLRSALPWSCAALAAGAFSLYRQRGGARLRPMPDFYIGAHAAVANLSVLTRDPAGYASYFPRLKLLAP</sequence>
<comment type="cofactor">
    <cofactor evidence="1">
        <name>Mg(2+)</name>
        <dbReference type="ChEBI" id="CHEBI:18420"/>
    </cofactor>
</comment>
<comment type="caution">
    <text evidence="9">The sequence shown here is derived from an EMBL/GenBank/DDBJ whole genome shotgun (WGS) entry which is preliminary data.</text>
</comment>
<evidence type="ECO:0000313" key="10">
    <source>
        <dbReference type="Proteomes" id="UP000596827"/>
    </source>
</evidence>
<evidence type="ECO:0000313" key="9">
    <source>
        <dbReference type="EMBL" id="MBC5766984.1"/>
    </source>
</evidence>
<name>A0A923S3W3_9BURK</name>
<dbReference type="AlphaFoldDB" id="A0A923S3W3"/>
<dbReference type="GO" id="GO:0004518">
    <property type="term" value="F:nuclease activity"/>
    <property type="evidence" value="ECO:0007669"/>
    <property type="project" value="UniProtKB-KW"/>
</dbReference>